<feature type="transmembrane region" description="Helical" evidence="3">
    <location>
        <begin position="164"/>
        <end position="183"/>
    </location>
</feature>
<feature type="transmembrane region" description="Helical" evidence="3">
    <location>
        <begin position="38"/>
        <end position="64"/>
    </location>
</feature>
<keyword evidence="3" id="KW-0812">Transmembrane</keyword>
<keyword evidence="5" id="KW-1185">Reference proteome</keyword>
<keyword evidence="1" id="KW-0175">Coiled coil</keyword>
<feature type="transmembrane region" description="Helical" evidence="3">
    <location>
        <begin position="84"/>
        <end position="110"/>
    </location>
</feature>
<keyword evidence="3" id="KW-0472">Membrane</keyword>
<name>A0A8J1UMY2_OWEFU</name>
<dbReference type="AlphaFoldDB" id="A0A8J1UMY2"/>
<organism evidence="4 5">
    <name type="scientific">Owenia fusiformis</name>
    <name type="common">Polychaete worm</name>
    <dbReference type="NCBI Taxonomy" id="6347"/>
    <lineage>
        <taxon>Eukaryota</taxon>
        <taxon>Metazoa</taxon>
        <taxon>Spiralia</taxon>
        <taxon>Lophotrochozoa</taxon>
        <taxon>Annelida</taxon>
        <taxon>Polychaeta</taxon>
        <taxon>Sedentaria</taxon>
        <taxon>Canalipalpata</taxon>
        <taxon>Sabellida</taxon>
        <taxon>Oweniida</taxon>
        <taxon>Oweniidae</taxon>
        <taxon>Owenia</taxon>
    </lineage>
</organism>
<evidence type="ECO:0000256" key="1">
    <source>
        <dbReference type="SAM" id="Coils"/>
    </source>
</evidence>
<reference evidence="4" key="1">
    <citation type="submission" date="2022-03" db="EMBL/GenBank/DDBJ databases">
        <authorList>
            <person name="Martin C."/>
        </authorList>
    </citation>
    <scope>NUCLEOTIDE SEQUENCE</scope>
</reference>
<proteinExistence type="predicted"/>
<feature type="compositionally biased region" description="Basic and acidic residues" evidence="2">
    <location>
        <begin position="192"/>
        <end position="206"/>
    </location>
</feature>
<comment type="caution">
    <text evidence="4">The sequence shown here is derived from an EMBL/GenBank/DDBJ whole genome shotgun (WGS) entry which is preliminary data.</text>
</comment>
<accession>A0A8J1UMY2</accession>
<feature type="compositionally biased region" description="Basic and acidic residues" evidence="2">
    <location>
        <begin position="256"/>
        <end position="271"/>
    </location>
</feature>
<evidence type="ECO:0000313" key="4">
    <source>
        <dbReference type="EMBL" id="CAH1780576.1"/>
    </source>
</evidence>
<feature type="transmembrane region" description="Helical" evidence="3">
    <location>
        <begin position="6"/>
        <end position="26"/>
    </location>
</feature>
<sequence>MYNQTFIAQALMILSTALLALGVIMTERNFPFEWKFPLRYDIMLLVTAMVGPGVLGGVLLGIGGLGPSGAWCYVQHNSIGWNKVIPGIMLTIYILCCLLYVATVSKIWYISRNAYKYTNQETGELVTFVKLTSNLLVVELAYFGQWMFYMLFEIWNFVEQPAHLLLVTMIVFNNMGGGFNLVVHNTMIKLKPDSGKRREGGEESKAAHSWSRGESQIHLALDDLLDQCQERTAIQENQTNFSNKKPKPNFSQRSTTKYDSHANVTKTEHHAPLKKRSSRVHEIIAEVDSENPGYNGSMSKEIDEHANLLKRLQDENGDLNTREGHINTAHNNDSATNRDEIVKLEYKSDSSNLDVKKHGQKESEIECAEMNSNLQDVFIEDSIGHLRIEDTYI</sequence>
<dbReference type="Proteomes" id="UP000749559">
    <property type="component" value="Unassembled WGS sequence"/>
</dbReference>
<feature type="compositionally biased region" description="Polar residues" evidence="2">
    <location>
        <begin position="235"/>
        <end position="255"/>
    </location>
</feature>
<evidence type="ECO:0000256" key="3">
    <source>
        <dbReference type="SAM" id="Phobius"/>
    </source>
</evidence>
<gene>
    <name evidence="4" type="ORF">OFUS_LOCUS7251</name>
</gene>
<feature type="transmembrane region" description="Helical" evidence="3">
    <location>
        <begin position="131"/>
        <end position="152"/>
    </location>
</feature>
<evidence type="ECO:0000256" key="2">
    <source>
        <dbReference type="SAM" id="MobiDB-lite"/>
    </source>
</evidence>
<feature type="region of interest" description="Disordered" evidence="2">
    <location>
        <begin position="192"/>
        <end position="211"/>
    </location>
</feature>
<keyword evidence="3" id="KW-1133">Transmembrane helix</keyword>
<protein>
    <submittedName>
        <fullName evidence="4">Uncharacterized protein</fullName>
    </submittedName>
</protein>
<dbReference type="EMBL" id="CAIIXF020000003">
    <property type="protein sequence ID" value="CAH1780576.1"/>
    <property type="molecule type" value="Genomic_DNA"/>
</dbReference>
<feature type="coiled-coil region" evidence="1">
    <location>
        <begin position="295"/>
        <end position="322"/>
    </location>
</feature>
<evidence type="ECO:0000313" key="5">
    <source>
        <dbReference type="Proteomes" id="UP000749559"/>
    </source>
</evidence>
<feature type="region of interest" description="Disordered" evidence="2">
    <location>
        <begin position="235"/>
        <end position="277"/>
    </location>
</feature>